<dbReference type="OrthoDB" id="62952at2759"/>
<feature type="region of interest" description="Disordered" evidence="1">
    <location>
        <begin position="1"/>
        <end position="24"/>
    </location>
</feature>
<organism evidence="2 3">
    <name type="scientific">Cladophialophora carrionii</name>
    <dbReference type="NCBI Taxonomy" id="86049"/>
    <lineage>
        <taxon>Eukaryota</taxon>
        <taxon>Fungi</taxon>
        <taxon>Dikarya</taxon>
        <taxon>Ascomycota</taxon>
        <taxon>Pezizomycotina</taxon>
        <taxon>Eurotiomycetes</taxon>
        <taxon>Chaetothyriomycetidae</taxon>
        <taxon>Chaetothyriales</taxon>
        <taxon>Herpotrichiellaceae</taxon>
        <taxon>Cladophialophora</taxon>
    </lineage>
</organism>
<protein>
    <submittedName>
        <fullName evidence="2">Uncharacterized protein</fullName>
    </submittedName>
</protein>
<evidence type="ECO:0000313" key="3">
    <source>
        <dbReference type="Proteomes" id="UP000094526"/>
    </source>
</evidence>
<comment type="caution">
    <text evidence="2">The sequence shown here is derived from an EMBL/GenBank/DDBJ whole genome shotgun (WGS) entry which is preliminary data.</text>
</comment>
<evidence type="ECO:0000256" key="1">
    <source>
        <dbReference type="SAM" id="MobiDB-lite"/>
    </source>
</evidence>
<dbReference type="VEuPathDB" id="FungiDB:CLCR_04269"/>
<keyword evidence="3" id="KW-1185">Reference proteome</keyword>
<reference evidence="3" key="1">
    <citation type="submission" date="2015-07" db="EMBL/GenBank/DDBJ databases">
        <authorList>
            <person name="Teixeira M.M."/>
            <person name="Souza R.C."/>
            <person name="Almeida L.G."/>
            <person name="Vicente V.A."/>
            <person name="de Hoog S."/>
            <person name="Bocca A.L."/>
            <person name="de Almeida S.R."/>
            <person name="Vasconcelos A.T."/>
            <person name="Felipe M.S."/>
        </authorList>
    </citation>
    <scope>NUCLEOTIDE SEQUENCE [LARGE SCALE GENOMIC DNA]</scope>
    <source>
        <strain evidence="3">KSF</strain>
    </source>
</reference>
<accession>A0A1C1CJA5</accession>
<dbReference type="VEuPathDB" id="FungiDB:G647_10245"/>
<sequence>MSRREDMSIHSLQDAPRKSSSMPPWFQLPPEIRNRVCEYAFGGLVFRPRQPPGWDTNAETAHQLPLPSPSFMSLAVSRRWRTEVAPYLLPAATFDFTAHPGDPPCLVPEKAYEAMRHVVILETHCFSTEWLCQVLDKMLEVQTITIRKLRRVGTVDASAFDGTGLSPKFIDKVQTDPIKTLLGGYRFDHQYTRNILKSKWPQRRLFLEGSLWPGPDGPAHSHFQVDLDTWKVRIEGLLPGAKPYEIQATEPAPVGRAYFEDEEDMFGYLMSQHWASLQHGHDVY</sequence>
<proteinExistence type="predicted"/>
<dbReference type="EMBL" id="LGRB01000012">
    <property type="protein sequence ID" value="OCT48605.1"/>
    <property type="molecule type" value="Genomic_DNA"/>
</dbReference>
<dbReference type="Proteomes" id="UP000094526">
    <property type="component" value="Unassembled WGS sequence"/>
</dbReference>
<gene>
    <name evidence="2" type="ORF">CLCR_04269</name>
</gene>
<name>A0A1C1CJA5_9EURO</name>
<dbReference type="AlphaFoldDB" id="A0A1C1CJA5"/>
<evidence type="ECO:0000313" key="2">
    <source>
        <dbReference type="EMBL" id="OCT48605.1"/>
    </source>
</evidence>